<proteinExistence type="predicted"/>
<protein>
    <submittedName>
        <fullName evidence="1">Uncharacterized protein</fullName>
    </submittedName>
</protein>
<sequence length="173" mass="18312">MASCAIVSGYTIDCRESVGGIDAVFFAEFGNVTILDASGIVTGITKVTGKKFYKFEIPTKSSAVASSNPMGSIENGTLFFEQTLDFPINKRDATTRNIITTLSKNKVVAVTLDKDGTYRMYGKQFGMYLGGSTGTSGAAAGDAQGYVLKFEATEKEDFFEVTNAIGLALTTAG</sequence>
<gene>
    <name evidence="1" type="ORF">UFOVP1384_49</name>
</gene>
<reference evidence="1" key="1">
    <citation type="submission" date="2020-05" db="EMBL/GenBank/DDBJ databases">
        <authorList>
            <person name="Chiriac C."/>
            <person name="Salcher M."/>
            <person name="Ghai R."/>
            <person name="Kavagutti S V."/>
        </authorList>
    </citation>
    <scope>NUCLEOTIDE SEQUENCE</scope>
</reference>
<name>A0A6J5S772_9CAUD</name>
<accession>A0A6J5S772</accession>
<dbReference type="EMBL" id="LR797341">
    <property type="protein sequence ID" value="CAB4204316.1"/>
    <property type="molecule type" value="Genomic_DNA"/>
</dbReference>
<evidence type="ECO:0000313" key="1">
    <source>
        <dbReference type="EMBL" id="CAB4204316.1"/>
    </source>
</evidence>
<organism evidence="1">
    <name type="scientific">uncultured Caudovirales phage</name>
    <dbReference type="NCBI Taxonomy" id="2100421"/>
    <lineage>
        <taxon>Viruses</taxon>
        <taxon>Duplodnaviria</taxon>
        <taxon>Heunggongvirae</taxon>
        <taxon>Uroviricota</taxon>
        <taxon>Caudoviricetes</taxon>
        <taxon>Peduoviridae</taxon>
        <taxon>Maltschvirus</taxon>
        <taxon>Maltschvirus maltsch</taxon>
    </lineage>
</organism>